<evidence type="ECO:0000313" key="2">
    <source>
        <dbReference type="Proteomes" id="UP001604277"/>
    </source>
</evidence>
<dbReference type="Proteomes" id="UP001604277">
    <property type="component" value="Unassembled WGS sequence"/>
</dbReference>
<name>A0ABD1S682_9LAMI</name>
<keyword evidence="2" id="KW-1185">Reference proteome</keyword>
<gene>
    <name evidence="1" type="ORF">Fot_40005</name>
</gene>
<sequence length="139" mass="15359">MRGCPKFRSFCTIVETQTESSNSQDSGSGQIGSLQLFNALNTKTVSGLNGVKGLMYVEAIINGQPMQALVDTNATLQFHNGGGGLFNKMVDSIALPLIGAIHGTELCIDTWHFRNYRVTWYLCKQKTFSLRKRMFTISS</sequence>
<reference evidence="2" key="1">
    <citation type="submission" date="2024-07" db="EMBL/GenBank/DDBJ databases">
        <title>Two chromosome-level genome assemblies of Korean endemic species Abeliophyllum distichum and Forsythia ovata (Oleaceae).</title>
        <authorList>
            <person name="Jang H."/>
        </authorList>
    </citation>
    <scope>NUCLEOTIDE SEQUENCE [LARGE SCALE GENOMIC DNA]</scope>
</reference>
<evidence type="ECO:0000313" key="1">
    <source>
        <dbReference type="EMBL" id="KAL2496248.1"/>
    </source>
</evidence>
<accession>A0ABD1S682</accession>
<proteinExistence type="predicted"/>
<organism evidence="1 2">
    <name type="scientific">Forsythia ovata</name>
    <dbReference type="NCBI Taxonomy" id="205694"/>
    <lineage>
        <taxon>Eukaryota</taxon>
        <taxon>Viridiplantae</taxon>
        <taxon>Streptophyta</taxon>
        <taxon>Embryophyta</taxon>
        <taxon>Tracheophyta</taxon>
        <taxon>Spermatophyta</taxon>
        <taxon>Magnoliopsida</taxon>
        <taxon>eudicotyledons</taxon>
        <taxon>Gunneridae</taxon>
        <taxon>Pentapetalae</taxon>
        <taxon>asterids</taxon>
        <taxon>lamiids</taxon>
        <taxon>Lamiales</taxon>
        <taxon>Oleaceae</taxon>
        <taxon>Forsythieae</taxon>
        <taxon>Forsythia</taxon>
    </lineage>
</organism>
<comment type="caution">
    <text evidence="1">The sequence shown here is derived from an EMBL/GenBank/DDBJ whole genome shotgun (WGS) entry which is preliminary data.</text>
</comment>
<protein>
    <submittedName>
        <fullName evidence="1">Uncharacterized protein</fullName>
    </submittedName>
</protein>
<dbReference type="EMBL" id="JBFOLJ010000011">
    <property type="protein sequence ID" value="KAL2496248.1"/>
    <property type="molecule type" value="Genomic_DNA"/>
</dbReference>
<dbReference type="AlphaFoldDB" id="A0ABD1S682"/>